<keyword evidence="3" id="KW-0731">Sigma factor</keyword>
<evidence type="ECO:0000259" key="6">
    <source>
        <dbReference type="PROSITE" id="PS00715"/>
    </source>
</evidence>
<dbReference type="PROSITE" id="PS00715">
    <property type="entry name" value="SIGMA70_1"/>
    <property type="match status" value="1"/>
</dbReference>
<evidence type="ECO:0000256" key="1">
    <source>
        <dbReference type="ARBA" id="ARBA00007788"/>
    </source>
</evidence>
<dbReference type="EMBL" id="CP036526">
    <property type="protein sequence ID" value="QDT11914.1"/>
    <property type="molecule type" value="Genomic_DNA"/>
</dbReference>
<sequence length="454" mass="51416">MVAENFSENWSNHHEDQNDFVSLYLQQMGRTPLLTRQQELEYARAIDRSRTAVATNMLRIDFVFRSVVATLQNVADDRLRPDRVLDFEHGNSQAKQRALAALHTNLQTLAGLQIAQQQAMAIATGPSTRPRKTKQVALSMLRRRERMVRLVSELNVKFDLIEQQLASVFTVDLRARNLAGGSDDAANDAFVSDTFHTPEKYRRRVSQVCREYEGYVAAKKRLTEGNLRLVVSVAKKYRGRGVQFLDLIQEGNAGLMRAAEKFEHERGFKFSTYATWWIRQAIGRATATQSRTVKLPPHALTETTAFMRSVGQLRQVLGREPTTRELAESLGLSEKKLRILEHSSRLTISLDAPEGDDEERSNIVHRMTTKNSSGMHSVEYSEMKGRIANVMAELKPREREVLMLRFGIGGGVPKTLEEVGNEYGVCRERIRQVLQKAMHKIAGSQHAEALQSLV</sequence>
<keyword evidence="8" id="KW-1185">Reference proteome</keyword>
<dbReference type="Gene3D" id="1.10.601.10">
    <property type="entry name" value="RNA Polymerase Primary Sigma Factor"/>
    <property type="match status" value="2"/>
</dbReference>
<evidence type="ECO:0000256" key="3">
    <source>
        <dbReference type="ARBA" id="ARBA00023082"/>
    </source>
</evidence>
<keyword evidence="5" id="KW-0804">Transcription</keyword>
<dbReference type="InterPro" id="IPR000943">
    <property type="entry name" value="RNA_pol_sigma70"/>
</dbReference>
<dbReference type="CDD" id="cd06171">
    <property type="entry name" value="Sigma70_r4"/>
    <property type="match status" value="1"/>
</dbReference>
<keyword evidence="4" id="KW-0238">DNA-binding</keyword>
<name>A0A517NXR1_9BACT</name>
<dbReference type="AlphaFoldDB" id="A0A517NXR1"/>
<evidence type="ECO:0000256" key="5">
    <source>
        <dbReference type="ARBA" id="ARBA00023163"/>
    </source>
</evidence>
<dbReference type="Pfam" id="PF00140">
    <property type="entry name" value="Sigma70_r1_2"/>
    <property type="match status" value="1"/>
</dbReference>
<dbReference type="Pfam" id="PF04542">
    <property type="entry name" value="Sigma70_r2"/>
    <property type="match status" value="1"/>
</dbReference>
<dbReference type="OrthoDB" id="245222at2"/>
<dbReference type="InterPro" id="IPR007627">
    <property type="entry name" value="RNA_pol_sigma70_r2"/>
</dbReference>
<feature type="domain" description="RNA polymerase sigma-70" evidence="6">
    <location>
        <begin position="246"/>
        <end position="259"/>
    </location>
</feature>
<dbReference type="PANTHER" id="PTHR30603">
    <property type="entry name" value="RNA POLYMERASE SIGMA FACTOR RPO"/>
    <property type="match status" value="1"/>
</dbReference>
<proteinExistence type="inferred from homology"/>
<reference evidence="7 8" key="1">
    <citation type="submission" date="2019-02" db="EMBL/GenBank/DDBJ databases">
        <title>Deep-cultivation of Planctomycetes and their phenomic and genomic characterization uncovers novel biology.</title>
        <authorList>
            <person name="Wiegand S."/>
            <person name="Jogler M."/>
            <person name="Boedeker C."/>
            <person name="Pinto D."/>
            <person name="Vollmers J."/>
            <person name="Rivas-Marin E."/>
            <person name="Kohn T."/>
            <person name="Peeters S.H."/>
            <person name="Heuer A."/>
            <person name="Rast P."/>
            <person name="Oberbeckmann S."/>
            <person name="Bunk B."/>
            <person name="Jeske O."/>
            <person name="Meyerdierks A."/>
            <person name="Storesund J.E."/>
            <person name="Kallscheuer N."/>
            <person name="Luecker S."/>
            <person name="Lage O.M."/>
            <person name="Pohl T."/>
            <person name="Merkel B.J."/>
            <person name="Hornburger P."/>
            <person name="Mueller R.-W."/>
            <person name="Bruemmer F."/>
            <person name="Labrenz M."/>
            <person name="Spormann A.M."/>
            <person name="Op den Camp H."/>
            <person name="Overmann J."/>
            <person name="Amann R."/>
            <person name="Jetten M.S.M."/>
            <person name="Mascher T."/>
            <person name="Medema M.H."/>
            <person name="Devos D.P."/>
            <person name="Kaster A.-K."/>
            <person name="Ovreas L."/>
            <person name="Rohde M."/>
            <person name="Galperin M.Y."/>
            <person name="Jogler C."/>
        </authorList>
    </citation>
    <scope>NUCLEOTIDE SEQUENCE [LARGE SCALE GENOMIC DNA]</scope>
    <source>
        <strain evidence="7 8">K23_9</strain>
    </source>
</reference>
<dbReference type="Proteomes" id="UP000319817">
    <property type="component" value="Chromosome"/>
</dbReference>
<dbReference type="RefSeq" id="WP_145419670.1">
    <property type="nucleotide sequence ID" value="NZ_CP036526.1"/>
</dbReference>
<evidence type="ECO:0000256" key="4">
    <source>
        <dbReference type="ARBA" id="ARBA00023125"/>
    </source>
</evidence>
<gene>
    <name evidence="7" type="primary">sigA_5</name>
    <name evidence="7" type="ORF">K239x_39160</name>
</gene>
<evidence type="ECO:0000313" key="7">
    <source>
        <dbReference type="EMBL" id="QDT11914.1"/>
    </source>
</evidence>
<dbReference type="GO" id="GO:0016987">
    <property type="term" value="F:sigma factor activity"/>
    <property type="evidence" value="ECO:0007669"/>
    <property type="project" value="UniProtKB-KW"/>
</dbReference>
<accession>A0A517NXR1</accession>
<dbReference type="InterPro" id="IPR007630">
    <property type="entry name" value="RNA_pol_sigma70_r4"/>
</dbReference>
<dbReference type="GO" id="GO:0003677">
    <property type="term" value="F:DNA binding"/>
    <property type="evidence" value="ECO:0007669"/>
    <property type="project" value="UniProtKB-KW"/>
</dbReference>
<dbReference type="InterPro" id="IPR013325">
    <property type="entry name" value="RNA_pol_sigma_r2"/>
</dbReference>
<dbReference type="InterPro" id="IPR013324">
    <property type="entry name" value="RNA_pol_sigma_r3/r4-like"/>
</dbReference>
<dbReference type="InterPro" id="IPR009042">
    <property type="entry name" value="RNA_pol_sigma70_r1_2"/>
</dbReference>
<dbReference type="NCBIfam" id="TIGR02937">
    <property type="entry name" value="sigma70-ECF"/>
    <property type="match status" value="1"/>
</dbReference>
<dbReference type="SUPFAM" id="SSF88946">
    <property type="entry name" value="Sigma2 domain of RNA polymerase sigma factors"/>
    <property type="match status" value="1"/>
</dbReference>
<evidence type="ECO:0000256" key="2">
    <source>
        <dbReference type="ARBA" id="ARBA00023015"/>
    </source>
</evidence>
<comment type="similarity">
    <text evidence="1">Belongs to the sigma-70 factor family.</text>
</comment>
<evidence type="ECO:0000313" key="8">
    <source>
        <dbReference type="Proteomes" id="UP000319817"/>
    </source>
</evidence>
<dbReference type="InterPro" id="IPR036388">
    <property type="entry name" value="WH-like_DNA-bd_sf"/>
</dbReference>
<dbReference type="InterPro" id="IPR050239">
    <property type="entry name" value="Sigma-70_RNA_pol_init_factors"/>
</dbReference>
<protein>
    <submittedName>
        <fullName evidence="7">RNA polymerase sigma factor SigA</fullName>
    </submittedName>
</protein>
<dbReference type="InterPro" id="IPR014284">
    <property type="entry name" value="RNA_pol_sigma-70_dom"/>
</dbReference>
<dbReference type="PRINTS" id="PR00046">
    <property type="entry name" value="SIGMA70FCT"/>
</dbReference>
<dbReference type="Gene3D" id="1.10.10.10">
    <property type="entry name" value="Winged helix-like DNA-binding domain superfamily/Winged helix DNA-binding domain"/>
    <property type="match status" value="2"/>
</dbReference>
<dbReference type="InterPro" id="IPR007624">
    <property type="entry name" value="RNA_pol_sigma70_r3"/>
</dbReference>
<organism evidence="7 8">
    <name type="scientific">Stieleria marina</name>
    <dbReference type="NCBI Taxonomy" id="1930275"/>
    <lineage>
        <taxon>Bacteria</taxon>
        <taxon>Pseudomonadati</taxon>
        <taxon>Planctomycetota</taxon>
        <taxon>Planctomycetia</taxon>
        <taxon>Pirellulales</taxon>
        <taxon>Pirellulaceae</taxon>
        <taxon>Stieleria</taxon>
    </lineage>
</organism>
<dbReference type="PANTHER" id="PTHR30603:SF60">
    <property type="entry name" value="RNA POLYMERASE SIGMA FACTOR RPOD"/>
    <property type="match status" value="1"/>
</dbReference>
<dbReference type="GO" id="GO:0006352">
    <property type="term" value="P:DNA-templated transcription initiation"/>
    <property type="evidence" value="ECO:0007669"/>
    <property type="project" value="InterPro"/>
</dbReference>
<keyword evidence="2" id="KW-0805">Transcription regulation</keyword>
<dbReference type="Pfam" id="PF04539">
    <property type="entry name" value="Sigma70_r3"/>
    <property type="match status" value="1"/>
</dbReference>
<dbReference type="Pfam" id="PF04545">
    <property type="entry name" value="Sigma70_r4"/>
    <property type="match status" value="1"/>
</dbReference>
<dbReference type="SUPFAM" id="SSF88659">
    <property type="entry name" value="Sigma3 and sigma4 domains of RNA polymerase sigma factors"/>
    <property type="match status" value="2"/>
</dbReference>